<dbReference type="GO" id="GO:0006954">
    <property type="term" value="P:inflammatory response"/>
    <property type="evidence" value="ECO:0000318"/>
    <property type="project" value="GO_Central"/>
</dbReference>
<sequence>MAAEGSPVCGGVKLFHTECAGKHLYEVKGFLNHNKGMFTSTGDKLLMINNTNVEDLTPTSLADLLTEGSALLTIHHPSKNKSNEECESEELRVDSKERTVMSFSLLMVRDVELEADVIPESDSECEDEIEDKLFSDKNLLIVSMEDASFNMVVARGCDPDNPCNDCGKTNCQLNEVVVLPTNAKISSCSAKVLHFKKEKKNLFLKSLFNEKYVTPDNRQICLSSTMSAPITIYSYRVNSVDNPGVPVVLNFTGTQNFFSCTTKQGADTKILTVVSYSKSELQKICAGDTEKWSLVFYKSCGPDCFQRFESALHRGWFICTKNIANNDANVYMGNGVERDKPLNTFFVIIESEKAIC</sequence>
<dbReference type="GO" id="GO:0006955">
    <property type="term" value="P:immune response"/>
    <property type="evidence" value="ECO:0000318"/>
    <property type="project" value="GO_Central"/>
</dbReference>
<keyword evidence="6" id="KW-0963">Cytoplasm</keyword>
<dbReference type="GO" id="GO:0048246">
    <property type="term" value="P:macrophage chemotaxis"/>
    <property type="evidence" value="ECO:0000318"/>
    <property type="project" value="GO_Central"/>
</dbReference>
<reference evidence="15" key="5">
    <citation type="journal article" date="2015" name="Nat. Commun.">
        <title>RFX transcription factors are essential for hearing in mice.</title>
        <authorList>
            <person name="Elkon R."/>
            <person name="Milon B."/>
            <person name="Morrison L."/>
            <person name="Shah M."/>
            <person name="Vijayakumar S."/>
            <person name="Racherla M."/>
            <person name="Leitch C.C."/>
            <person name="Silipino L."/>
            <person name="Hadi S."/>
            <person name="Weiss-Gayet M."/>
            <person name="Barras E."/>
            <person name="Schmid C.D."/>
            <person name="Ait-Lounis A."/>
            <person name="Barnes A."/>
            <person name="Song Y."/>
            <person name="Eisenman D.J."/>
            <person name="Eliyahu E."/>
            <person name="Frolenkov G.I."/>
            <person name="Strome S.E."/>
            <person name="Durand B."/>
            <person name="Zaghloul N.A."/>
            <person name="Jones S.M."/>
            <person name="Reith W."/>
            <person name="Hertzano R."/>
        </authorList>
    </citation>
    <scope>NUCLEOTIDE SEQUENCE</scope>
</reference>
<dbReference type="GO" id="GO:1901222">
    <property type="term" value="P:regulation of non-canonical NF-kappaB signal transduction"/>
    <property type="evidence" value="ECO:0000318"/>
    <property type="project" value="GO_Central"/>
</dbReference>
<dbReference type="PANTHER" id="PTHR10078:SF30">
    <property type="entry name" value="INTERLEUKIN-1 BETA"/>
    <property type="match status" value="1"/>
</dbReference>
<dbReference type="Reactome" id="R-DRE-448706">
    <property type="pathway name" value="Interleukin-1 processing"/>
</dbReference>
<evidence type="ECO:0000256" key="5">
    <source>
        <dbReference type="ARBA" id="ARBA00014702"/>
    </source>
</evidence>
<name>K9K4N1_DANRE</name>
<dbReference type="GO" id="GO:0005615">
    <property type="term" value="C:extracellular space"/>
    <property type="evidence" value="ECO:0000318"/>
    <property type="project" value="GO_Central"/>
</dbReference>
<keyword evidence="9" id="KW-0666">Pyrogen</keyword>
<evidence type="ECO:0000256" key="10">
    <source>
        <dbReference type="ARBA" id="ARBA00023198"/>
    </source>
</evidence>
<dbReference type="RefSeq" id="NP_001277347.1">
    <property type="nucleotide sequence ID" value="NM_001290418.1"/>
</dbReference>
<dbReference type="PANTHER" id="PTHR10078">
    <property type="entry name" value="INTERLEUKIN-1 FAMILY MEMBER"/>
    <property type="match status" value="1"/>
</dbReference>
<keyword evidence="14" id="KW-1185">Reference proteome</keyword>
<dbReference type="InterPro" id="IPR008996">
    <property type="entry name" value="IL1/FGF"/>
</dbReference>
<reference evidence="15" key="6">
    <citation type="journal article" date="2020" name="J. Ethnopharmacol.">
        <title>Anti-inflammatory properties of the ethanol extract from Clerodendrum cyrtophyllum Turcz based on in vitro and in vivo studies.</title>
        <authorList>
            <person name="Nguyen T.H."/>
            <person name="Nachtergael A."/>
            <person name="Nguyen T.M."/>
            <person name="Cornet V."/>
            <person name="Duez P."/>
            <person name="Muller M."/>
            <person name="Ly Huong D.T."/>
            <person name="Kestemont P."/>
        </authorList>
    </citation>
    <scope>NUCLEOTIDE SEQUENCE</scope>
</reference>
<evidence type="ECO:0000256" key="11">
    <source>
        <dbReference type="ARBA" id="ARBA00023228"/>
    </source>
</evidence>
<dbReference type="ZFIN" id="ZDB-GENE-140106-231">
    <property type="gene designation" value="il1fma"/>
</dbReference>
<protein>
    <recommendedName>
        <fullName evidence="5">Interleukin-1 beta</fullName>
    </recommendedName>
</protein>
<dbReference type="GO" id="GO:0019221">
    <property type="term" value="P:cytokine-mediated signaling pathway"/>
    <property type="evidence" value="ECO:0000318"/>
    <property type="project" value="GO_Central"/>
</dbReference>
<dbReference type="CDD" id="cd00100">
    <property type="entry name" value="beta-trefoil_IL1"/>
    <property type="match status" value="1"/>
</dbReference>
<reference evidence="15" key="4">
    <citation type="journal article" date="2015" name="Dev. Comp. Immunol.">
        <title>Molecular and functional characterization of an IL-1beta receptor antagonist in grass carp (Ctenopharyngodon idella).</title>
        <authorList>
            <person name="Yao F."/>
            <person name="Yang X."/>
            <person name="Wang X."/>
            <person name="Wei H."/>
            <person name="Zhang A."/>
            <person name="Zhou H."/>
        </authorList>
    </citation>
    <scope>NUCLEOTIDE SEQUENCE</scope>
</reference>
<evidence type="ECO:0000256" key="3">
    <source>
        <dbReference type="ARBA" id="ARBA00004550"/>
    </source>
</evidence>
<evidence type="ECO:0000256" key="12">
    <source>
        <dbReference type="ARBA" id="ARBA00023246"/>
    </source>
</evidence>
<evidence type="ECO:0000256" key="1">
    <source>
        <dbReference type="ARBA" id="ARBA00004371"/>
    </source>
</evidence>
<reference evidence="15" key="3">
    <citation type="journal article" date="2014" name="Dev. Comp. Immunol.">
        <title>The IL-1 family in fish: swimming through the muddy waters of inflammasome evolution.</title>
        <authorList>
            <person name="Ogryzko N.V."/>
            <person name="Renshaw S.A."/>
            <person name="Wilson H.L."/>
        </authorList>
    </citation>
    <scope>NUCLEOTIDE SEQUENCE</scope>
</reference>
<evidence type="ECO:0000256" key="6">
    <source>
        <dbReference type="ARBA" id="ARBA00022490"/>
    </source>
</evidence>
<organism evidence="13">
    <name type="scientific">Danio rerio</name>
    <name type="common">Zebrafish</name>
    <name type="synonym">Brachydanio rerio</name>
    <dbReference type="NCBI Taxonomy" id="7955"/>
    <lineage>
        <taxon>Eukaryota</taxon>
        <taxon>Metazoa</taxon>
        <taxon>Chordata</taxon>
        <taxon>Craniata</taxon>
        <taxon>Vertebrata</taxon>
        <taxon>Euteleostomi</taxon>
        <taxon>Actinopterygii</taxon>
        <taxon>Neopterygii</taxon>
        <taxon>Teleostei</taxon>
        <taxon>Ostariophysi</taxon>
        <taxon>Cypriniformes</taxon>
        <taxon>Danionidae</taxon>
        <taxon>Danioninae</taxon>
        <taxon>Danio</taxon>
    </lineage>
</organism>
<proteinExistence type="evidence at transcript level"/>
<dbReference type="AGR" id="ZFIN:ZDB-GENE-140106-231"/>
<dbReference type="GO" id="GO:0005829">
    <property type="term" value="C:cytosol"/>
    <property type="evidence" value="ECO:0007669"/>
    <property type="project" value="UniProtKB-SubCell"/>
</dbReference>
<dbReference type="Reactome" id="R-DRE-9008059">
    <property type="pathway name" value="Interleukin-37 signaling"/>
</dbReference>
<evidence type="ECO:0000313" key="14">
    <source>
        <dbReference type="Proteomes" id="UP000000437"/>
    </source>
</evidence>
<dbReference type="SUPFAM" id="SSF50353">
    <property type="entry name" value="Cytokine"/>
    <property type="match status" value="1"/>
</dbReference>
<dbReference type="CTD" id="102997062"/>
<keyword evidence="11" id="KW-0458">Lysosome</keyword>
<reference evidence="15" key="8">
    <citation type="submission" date="2025-04" db="UniProtKB">
        <authorList>
            <consortium name="RefSeq"/>
        </authorList>
    </citation>
    <scope>IDENTIFICATION</scope>
</reference>
<dbReference type="GO" id="GO:0001660">
    <property type="term" value="P:fever generation"/>
    <property type="evidence" value="ECO:0007669"/>
    <property type="project" value="UniProtKB-KW"/>
</dbReference>
<keyword evidence="12" id="KW-0497">Mitogen</keyword>
<dbReference type="GeneID" id="102997062"/>
<evidence type="ECO:0000256" key="4">
    <source>
        <dbReference type="ARBA" id="ARBA00010448"/>
    </source>
</evidence>
<comment type="similarity">
    <text evidence="4">Belongs to the IL-1 family.</text>
</comment>
<evidence type="ECO:0000313" key="13">
    <source>
        <dbReference type="EMBL" id="AEJ36293.1"/>
    </source>
</evidence>
<dbReference type="GO" id="GO:0051781">
    <property type="term" value="P:positive regulation of cell division"/>
    <property type="evidence" value="ECO:0007669"/>
    <property type="project" value="UniProtKB-KW"/>
</dbReference>
<keyword evidence="8" id="KW-0964">Secreted</keyword>
<dbReference type="Proteomes" id="UP000000437">
    <property type="component" value="Chromosome 11"/>
</dbReference>
<evidence type="ECO:0000256" key="7">
    <source>
        <dbReference type="ARBA" id="ARBA00022514"/>
    </source>
</evidence>
<comment type="subcellular location">
    <subcellularLocation>
        <location evidence="2">Cytoplasm</location>
        <location evidence="2">Cytosol</location>
    </subcellularLocation>
    <subcellularLocation>
        <location evidence="1">Lysosome</location>
    </subcellularLocation>
    <subcellularLocation>
        <location evidence="3">Secreted</location>
        <location evidence="3">Extracellular exosome</location>
    </subcellularLocation>
</comment>
<dbReference type="GO" id="GO:0042119">
    <property type="term" value="P:neutrophil activation"/>
    <property type="evidence" value="ECO:0000318"/>
    <property type="project" value="GO_Central"/>
</dbReference>
<dbReference type="GO" id="GO:0005125">
    <property type="term" value="F:cytokine activity"/>
    <property type="evidence" value="ECO:0000318"/>
    <property type="project" value="GO_Central"/>
</dbReference>
<accession>K9K4N1</accession>
<gene>
    <name evidence="15 16" type="primary">il1fma</name>
    <name evidence="15" type="synonym">il-1FMA</name>
    <name evidence="15" type="synonym">zmp:0000001271</name>
</gene>
<reference evidence="15" key="7">
    <citation type="journal article" date="2021" name="Science">
        <title>PI(3,4)P2-mediated cytokinetic abscission prevents early senescence and cataract formation.</title>
        <authorList>
            <person name="Gulluni F."/>
            <person name="Prever L."/>
            <person name="Li H."/>
            <person name="Krafcikova P."/>
            <person name="Corrado I."/>
            <person name="Lo W.T."/>
            <person name="Margaria J.P."/>
            <person name="Chen A."/>
            <person name="De Santis M.C."/>
            <person name="Cnudde S.J."/>
            <person name="Fogerty J."/>
            <person name="Yuan A."/>
            <person name="Massarotti A."/>
            <person name="Sarijalo N.T."/>
            <person name="Vadas O."/>
            <person name="Williams R.L."/>
            <person name="Thelen M."/>
            <person name="Powell D.R."/>
            <person name="Schueler M."/>
            <person name="Wiesener M.S."/>
            <person name="Balla T."/>
            <person name="Baris H.N."/>
            <person name="Tiosano D."/>
            <person name="McDermott B.M. Jr."/>
            <person name="Perkins B.D."/>
            <person name="Ghigo A."/>
            <person name="Martini M."/>
            <person name="Haucke V."/>
            <person name="Boura E."/>
            <person name="Merlo G.R."/>
            <person name="Buchner D.A."/>
            <person name="Hirsch E."/>
        </authorList>
    </citation>
    <scope>NUCLEOTIDE SEQUENCE</scope>
</reference>
<dbReference type="InterPro" id="IPR000975">
    <property type="entry name" value="IL-1_fam"/>
</dbReference>
<evidence type="ECO:0000313" key="15">
    <source>
        <dbReference type="RefSeq" id="NP_001277347.1"/>
    </source>
</evidence>
<dbReference type="Gene3D" id="2.80.10.50">
    <property type="match status" value="1"/>
</dbReference>
<evidence type="ECO:0000256" key="9">
    <source>
        <dbReference type="ARBA" id="ARBA00022620"/>
    </source>
</evidence>
<keyword evidence="7" id="KW-0202">Cytokine</keyword>
<dbReference type="GO" id="GO:0071222">
    <property type="term" value="P:cellular response to lipopolysaccharide"/>
    <property type="evidence" value="ECO:0000318"/>
    <property type="project" value="GO_Central"/>
</dbReference>
<reference evidence="14" key="2">
    <citation type="journal article" date="2013" name="Nature">
        <title>The zebrafish reference genome sequence and its relationship to the human genome.</title>
        <authorList>
            <consortium name="Genome Reference Consortium Zebrafish"/>
            <person name="Howe K."/>
            <person name="Clark M.D."/>
            <person name="Torroja C.F."/>
            <person name="Torrance J."/>
            <person name="Berthelot C."/>
            <person name="Muffato M."/>
            <person name="Collins J.E."/>
            <person name="Humphray S."/>
            <person name="McLaren K."/>
            <person name="Matthews L."/>
            <person name="McLaren S."/>
            <person name="Sealy I."/>
            <person name="Caccamo M."/>
            <person name="Churcher C."/>
            <person name="Scott C."/>
            <person name="Barrett J.C."/>
            <person name="Koch R."/>
            <person name="Rauch G.J."/>
            <person name="White S."/>
            <person name="Chow W."/>
            <person name="Kilian B."/>
            <person name="Quintais L.T."/>
            <person name="Guerra-Assuncao J.A."/>
            <person name="Zhou Y."/>
            <person name="Gu Y."/>
            <person name="Yen J."/>
            <person name="Vogel J.H."/>
            <person name="Eyre T."/>
            <person name="Redmond S."/>
            <person name="Banerjee R."/>
            <person name="Chi J."/>
            <person name="Fu B."/>
            <person name="Langley E."/>
            <person name="Maguire S.F."/>
            <person name="Laird G.K."/>
            <person name="Lloyd D."/>
            <person name="Kenyon E."/>
            <person name="Donaldson S."/>
            <person name="Sehra H."/>
            <person name="Almeida-King J."/>
            <person name="Loveland J."/>
            <person name="Trevanion S."/>
            <person name="Jones M."/>
            <person name="Quail M."/>
            <person name="Willey D."/>
            <person name="Hunt A."/>
            <person name="Burton J."/>
            <person name="Sims S."/>
            <person name="McLay K."/>
            <person name="Plumb B."/>
            <person name="Davis J."/>
            <person name="Clee C."/>
            <person name="Oliver K."/>
            <person name="Clark R."/>
            <person name="Riddle C."/>
            <person name="Elliot D."/>
            <person name="Eliott D."/>
            <person name="Threadgold G."/>
            <person name="Harden G."/>
            <person name="Ware D."/>
            <person name="Begum S."/>
            <person name="Mortimore B."/>
            <person name="Mortimer B."/>
            <person name="Kerry G."/>
            <person name="Heath P."/>
            <person name="Phillimore B."/>
            <person name="Tracey A."/>
            <person name="Corby N."/>
            <person name="Dunn M."/>
            <person name="Johnson C."/>
            <person name="Wood J."/>
            <person name="Clark S."/>
            <person name="Pelan S."/>
            <person name="Griffiths G."/>
            <person name="Smith M."/>
            <person name="Glithero R."/>
            <person name="Howden P."/>
            <person name="Barker N."/>
            <person name="Lloyd C."/>
            <person name="Stevens C."/>
            <person name="Harley J."/>
            <person name="Holt K."/>
            <person name="Panagiotidis G."/>
            <person name="Lovell J."/>
            <person name="Beasley H."/>
            <person name="Henderson C."/>
            <person name="Gordon D."/>
            <person name="Auger K."/>
            <person name="Wright D."/>
            <person name="Collins J."/>
            <person name="Raisen C."/>
            <person name="Dyer L."/>
            <person name="Leung K."/>
            <person name="Robertson L."/>
            <person name="Ambridge K."/>
            <person name="Leongamornlert D."/>
            <person name="McGuire S."/>
            <person name="Gilderthorp R."/>
            <person name="Griffiths C."/>
            <person name="Manthravadi D."/>
            <person name="Nichol S."/>
            <person name="Barker G."/>
            <person name="Whitehead S."/>
            <person name="Kay M."/>
            <person name="Brown J."/>
            <person name="Murnane C."/>
            <person name="Gray E."/>
            <person name="Humphries M."/>
            <person name="Sycamore N."/>
            <person name="Barker D."/>
            <person name="Saunders D."/>
            <person name="Wallis J."/>
            <person name="Babbage A."/>
            <person name="Hammond S."/>
            <person name="Mashreghi-Mohammadi M."/>
            <person name="Barr L."/>
            <person name="Martin S."/>
            <person name="Wray P."/>
            <person name="Ellington A."/>
            <person name="Matthews N."/>
            <person name="Ellwood M."/>
            <person name="Woodmansey R."/>
            <person name="Clark G."/>
            <person name="Cooper J."/>
            <person name="Cooper J."/>
            <person name="Tromans A."/>
            <person name="Grafham D."/>
            <person name="Skuce C."/>
            <person name="Pandian R."/>
            <person name="Andrews R."/>
            <person name="Harrison E."/>
            <person name="Kimberley A."/>
            <person name="Garnett J."/>
            <person name="Fosker N."/>
            <person name="Hall R."/>
            <person name="Garner P."/>
            <person name="Kelly D."/>
            <person name="Bird C."/>
            <person name="Palmer S."/>
            <person name="Gehring I."/>
            <person name="Berger A."/>
            <person name="Dooley C.M."/>
            <person name="Ersan-Urun Z."/>
            <person name="Eser C."/>
            <person name="Geiger H."/>
            <person name="Geisler M."/>
            <person name="Karotki L."/>
            <person name="Kirn A."/>
            <person name="Konantz J."/>
            <person name="Konantz M."/>
            <person name="Oberlander M."/>
            <person name="Rudolph-Geiger S."/>
            <person name="Teucke M."/>
            <person name="Lanz C."/>
            <person name="Raddatz G."/>
            <person name="Osoegawa K."/>
            <person name="Zhu B."/>
            <person name="Rapp A."/>
            <person name="Widaa S."/>
            <person name="Langford C."/>
            <person name="Yang F."/>
            <person name="Schuster S.C."/>
            <person name="Carter N.P."/>
            <person name="Harrow J."/>
            <person name="Ning Z."/>
            <person name="Herrero J."/>
            <person name="Searle S.M."/>
            <person name="Enright A."/>
            <person name="Geisler R."/>
            <person name="Plasterk R.H."/>
            <person name="Lee C."/>
            <person name="Westerfield M."/>
            <person name="de Jong P.J."/>
            <person name="Zon L.I."/>
            <person name="Postlethwait J.H."/>
            <person name="Nusslein-Volhard C."/>
            <person name="Hubbard T.J."/>
            <person name="Roest Crollius H."/>
            <person name="Rogers J."/>
            <person name="Stemple D.L."/>
        </authorList>
    </citation>
    <scope>NUCLEOTIDE SEQUENCE [LARGE SCALE GENOMIC DNA]</scope>
</reference>
<dbReference type="AlphaFoldDB" id="K9K4N1"/>
<evidence type="ECO:0000256" key="2">
    <source>
        <dbReference type="ARBA" id="ARBA00004514"/>
    </source>
</evidence>
<keyword evidence="10" id="KW-0395">Inflammatory response</keyword>
<evidence type="ECO:0000313" key="16">
    <source>
        <dbReference type="ZFIN" id="ZDB-GENE-140106-231"/>
    </source>
</evidence>
<evidence type="ECO:0000256" key="8">
    <source>
        <dbReference type="ARBA" id="ARBA00022525"/>
    </source>
</evidence>
<dbReference type="OrthoDB" id="8962877at2759"/>
<dbReference type="Pfam" id="PF00340">
    <property type="entry name" value="IL1"/>
    <property type="match status" value="1"/>
</dbReference>
<dbReference type="KEGG" id="dre:102997062"/>
<reference evidence="13" key="1">
    <citation type="submission" date="2011-02" db="EMBL/GenBank/DDBJ databases">
        <title>Identification of IL-1Ra in Zebrafish.</title>
        <authorList>
            <person name="Gu Y."/>
            <person name="Fang Y."/>
            <person name="Wang H."/>
            <person name="Shao J."/>
            <person name="Xiang L."/>
        </authorList>
    </citation>
    <scope>NUCLEOTIDE SEQUENCE</scope>
</reference>
<dbReference type="Reactome" id="R-DRE-5620971">
    <property type="pathway name" value="Pyroptosis"/>
</dbReference>
<dbReference type="Reactome" id="R-DRE-9007892">
    <property type="pathway name" value="Interleukin-38 signaling"/>
</dbReference>
<dbReference type="EMBL" id="JF436963">
    <property type="protein sequence ID" value="AEJ36293.1"/>
    <property type="molecule type" value="mRNA"/>
</dbReference>
<dbReference type="GO" id="GO:0005764">
    <property type="term" value="C:lysosome"/>
    <property type="evidence" value="ECO:0007669"/>
    <property type="project" value="UniProtKB-SubCell"/>
</dbReference>